<comment type="function">
    <text evidence="9 10">This protein specifically catalyzes the removal of signal peptides from prolipoproteins.</text>
</comment>
<feature type="active site" evidence="9">
    <location>
        <position position="112"/>
    </location>
</feature>
<name>W7CL91_9LIST</name>
<comment type="catalytic activity">
    <reaction evidence="9 10">
        <text>Release of signal peptides from bacterial membrane prolipoproteins. Hydrolyzes -Xaa-Yaa-Zaa-|-(S,diacylglyceryl)Cys-, in which Xaa is hydrophobic (preferably Leu), and Yaa (Ala or Ser) and Zaa (Gly or Ala) have small, neutral side chains.</text>
        <dbReference type="EC" id="3.4.23.36"/>
    </reaction>
</comment>
<evidence type="ECO:0000313" key="13">
    <source>
        <dbReference type="Proteomes" id="UP000019243"/>
    </source>
</evidence>
<dbReference type="GO" id="GO:0006508">
    <property type="term" value="P:proteolysis"/>
    <property type="evidence" value="ECO:0007669"/>
    <property type="project" value="UniProtKB-KW"/>
</dbReference>
<dbReference type="PATRIC" id="fig|1265861.3.peg.1952"/>
<dbReference type="Pfam" id="PF01252">
    <property type="entry name" value="Peptidase_A8"/>
    <property type="match status" value="1"/>
</dbReference>
<evidence type="ECO:0000256" key="6">
    <source>
        <dbReference type="ARBA" id="ARBA00022801"/>
    </source>
</evidence>
<dbReference type="Proteomes" id="UP000019243">
    <property type="component" value="Unassembled WGS sequence"/>
</dbReference>
<dbReference type="EC" id="3.4.23.36" evidence="9"/>
<keyword evidence="12" id="KW-0449">Lipoprotein</keyword>
<dbReference type="PRINTS" id="PR00781">
    <property type="entry name" value="LIPOSIGPTASE"/>
</dbReference>
<comment type="similarity">
    <text evidence="1 9 11">Belongs to the peptidase A8 family.</text>
</comment>
<keyword evidence="2 9" id="KW-1003">Cell membrane</keyword>
<keyword evidence="5 9" id="KW-0064">Aspartyl protease</keyword>
<dbReference type="InterPro" id="IPR001872">
    <property type="entry name" value="Peptidase_A8"/>
</dbReference>
<organism evidence="12 13">
    <name type="scientific">Brochothrix campestris FSL F6-1037</name>
    <dbReference type="NCBI Taxonomy" id="1265861"/>
    <lineage>
        <taxon>Bacteria</taxon>
        <taxon>Bacillati</taxon>
        <taxon>Bacillota</taxon>
        <taxon>Bacilli</taxon>
        <taxon>Bacillales</taxon>
        <taxon>Listeriaceae</taxon>
        <taxon>Brochothrix</taxon>
    </lineage>
</organism>
<dbReference type="STRING" id="1265861.BCAMP_09950"/>
<accession>W7CL91</accession>
<evidence type="ECO:0000256" key="1">
    <source>
        <dbReference type="ARBA" id="ARBA00006139"/>
    </source>
</evidence>
<dbReference type="PANTHER" id="PTHR33695">
    <property type="entry name" value="LIPOPROTEIN SIGNAL PEPTIDASE"/>
    <property type="match status" value="1"/>
</dbReference>
<dbReference type="AlphaFoldDB" id="W7CL91"/>
<feature type="transmembrane region" description="Helical" evidence="9">
    <location>
        <begin position="59"/>
        <end position="77"/>
    </location>
</feature>
<keyword evidence="6 9" id="KW-0378">Hydrolase</keyword>
<dbReference type="GO" id="GO:0005886">
    <property type="term" value="C:plasma membrane"/>
    <property type="evidence" value="ECO:0007669"/>
    <property type="project" value="UniProtKB-SubCell"/>
</dbReference>
<feature type="transmembrane region" description="Helical" evidence="9">
    <location>
        <begin position="84"/>
        <end position="102"/>
    </location>
</feature>
<proteinExistence type="inferred from homology"/>
<evidence type="ECO:0000256" key="2">
    <source>
        <dbReference type="ARBA" id="ARBA00022475"/>
    </source>
</evidence>
<evidence type="ECO:0000256" key="5">
    <source>
        <dbReference type="ARBA" id="ARBA00022750"/>
    </source>
</evidence>
<keyword evidence="3 9" id="KW-0645">Protease</keyword>
<reference evidence="12 13" key="1">
    <citation type="submission" date="2012-12" db="EMBL/GenBank/DDBJ databases">
        <title>Novel taxa of Listeriaceae from agricultural environments in the United States.</title>
        <authorList>
            <person name="den Bakker H.C."/>
            <person name="Allred A."/>
            <person name="Warchocki S."/>
            <person name="Wright E.M."/>
            <person name="Burrell A."/>
            <person name="Nightingale K.K."/>
            <person name="Kephart D."/>
            <person name="Wiedmann M."/>
        </authorList>
    </citation>
    <scope>NUCLEOTIDE SEQUENCE [LARGE SCALE GENOMIC DNA]</scope>
    <source>
        <strain evidence="12 13">FSL F6-1037</strain>
    </source>
</reference>
<protein>
    <recommendedName>
        <fullName evidence="9">Lipoprotein signal peptidase</fullName>
        <ecNumber evidence="9">3.4.23.36</ecNumber>
    </recommendedName>
    <alternativeName>
        <fullName evidence="9">Prolipoprotein signal peptidase</fullName>
    </alternativeName>
    <alternativeName>
        <fullName evidence="9">Signal peptidase II</fullName>
        <shortName evidence="9">SPase II</shortName>
    </alternativeName>
</protein>
<comment type="subcellular location">
    <subcellularLocation>
        <location evidence="9">Cell membrane</location>
        <topology evidence="9">Multi-pass membrane protein</topology>
    </subcellularLocation>
</comment>
<dbReference type="PROSITE" id="PS00855">
    <property type="entry name" value="SPASE_II"/>
    <property type="match status" value="1"/>
</dbReference>
<evidence type="ECO:0000256" key="3">
    <source>
        <dbReference type="ARBA" id="ARBA00022670"/>
    </source>
</evidence>
<evidence type="ECO:0000256" key="4">
    <source>
        <dbReference type="ARBA" id="ARBA00022692"/>
    </source>
</evidence>
<dbReference type="GO" id="GO:0004190">
    <property type="term" value="F:aspartic-type endopeptidase activity"/>
    <property type="evidence" value="ECO:0007669"/>
    <property type="project" value="UniProtKB-UniRule"/>
</dbReference>
<evidence type="ECO:0000256" key="7">
    <source>
        <dbReference type="ARBA" id="ARBA00022989"/>
    </source>
</evidence>
<evidence type="ECO:0000256" key="11">
    <source>
        <dbReference type="RuleBase" id="RU004181"/>
    </source>
</evidence>
<keyword evidence="7 9" id="KW-1133">Transmembrane helix</keyword>
<feature type="active site" evidence="9">
    <location>
        <position position="130"/>
    </location>
</feature>
<comment type="caution">
    <text evidence="9">Lacks conserved residue(s) required for the propagation of feature annotation.</text>
</comment>
<dbReference type="EMBL" id="AODH01000041">
    <property type="protein sequence ID" value="EUJ37345.1"/>
    <property type="molecule type" value="Genomic_DNA"/>
</dbReference>
<evidence type="ECO:0000256" key="10">
    <source>
        <dbReference type="RuleBase" id="RU000594"/>
    </source>
</evidence>
<evidence type="ECO:0000256" key="9">
    <source>
        <dbReference type="HAMAP-Rule" id="MF_00161"/>
    </source>
</evidence>
<dbReference type="OrthoDB" id="9810259at2"/>
<dbReference type="PANTHER" id="PTHR33695:SF1">
    <property type="entry name" value="LIPOPROTEIN SIGNAL PEPTIDASE"/>
    <property type="match status" value="1"/>
</dbReference>
<dbReference type="RefSeq" id="WP_035315158.1">
    <property type="nucleotide sequence ID" value="NZ_AODH01000041.1"/>
</dbReference>
<comment type="caution">
    <text evidence="12">The sequence shown here is derived from an EMBL/GenBank/DDBJ whole genome shotgun (WGS) entry which is preliminary data.</text>
</comment>
<evidence type="ECO:0000256" key="8">
    <source>
        <dbReference type="ARBA" id="ARBA00023136"/>
    </source>
</evidence>
<dbReference type="UniPathway" id="UPA00665"/>
<keyword evidence="13" id="KW-1185">Reference proteome</keyword>
<evidence type="ECO:0000313" key="12">
    <source>
        <dbReference type="EMBL" id="EUJ37345.1"/>
    </source>
</evidence>
<dbReference type="HAMAP" id="MF_00161">
    <property type="entry name" value="LspA"/>
    <property type="match status" value="1"/>
</dbReference>
<sequence length="164" mass="18888">MYKFIILALALLGIDQGTKALIVSRLNLGDQIEVIPNFLYITSIRNRGAAWGILEDHMSIFYVITTVVVLAIVFAFYKYKKEHFTLHLSLSLILAGAVGNLVDRIRYQEVVDFIQTIWGNYYFPIFNVADMCLSIGVVVLMVYVLFGDKWNKKKSKQRGKYYFE</sequence>
<feature type="transmembrane region" description="Helical" evidence="9">
    <location>
        <begin position="122"/>
        <end position="146"/>
    </location>
</feature>
<gene>
    <name evidence="9 12" type="primary">lspA</name>
    <name evidence="12" type="ORF">BCAMP_09950</name>
</gene>
<keyword evidence="8 9" id="KW-0472">Membrane</keyword>
<comment type="pathway">
    <text evidence="9">Protein modification; lipoprotein biosynthesis (signal peptide cleavage).</text>
</comment>
<dbReference type="NCBIfam" id="TIGR00077">
    <property type="entry name" value="lspA"/>
    <property type="match status" value="1"/>
</dbReference>
<keyword evidence="4 9" id="KW-0812">Transmembrane</keyword>